<reference evidence="6 8" key="1">
    <citation type="submission" date="2015-11" db="EMBL/GenBank/DDBJ databases">
        <title>Genomic analysis of 38 Legionella species identifies large and diverse effector repertoires.</title>
        <authorList>
            <person name="Burstein D."/>
            <person name="Amaro F."/>
            <person name="Zusman T."/>
            <person name="Lifshitz Z."/>
            <person name="Cohen O."/>
            <person name="Gilbert J.A."/>
            <person name="Pupko T."/>
            <person name="Shuman H.A."/>
            <person name="Segal G."/>
        </authorList>
    </citation>
    <scope>NUCLEOTIDE SEQUENCE [LARGE SCALE GENOMIC DNA]</scope>
    <source>
        <strain evidence="6 8">ATCC 43877</strain>
    </source>
</reference>
<reference evidence="7 9" key="2">
    <citation type="submission" date="2018-06" db="EMBL/GenBank/DDBJ databases">
        <authorList>
            <consortium name="Pathogen Informatics"/>
            <person name="Doyle S."/>
        </authorList>
    </citation>
    <scope>NUCLEOTIDE SEQUENCE [LARGE SCALE GENOMIC DNA]</scope>
    <source>
        <strain evidence="7 9">NCTC12239</strain>
    </source>
</reference>
<dbReference type="Gene3D" id="2.40.160.20">
    <property type="match status" value="1"/>
</dbReference>
<evidence type="ECO:0000256" key="3">
    <source>
        <dbReference type="ARBA" id="ARBA00023136"/>
    </source>
</evidence>
<evidence type="ECO:0000256" key="4">
    <source>
        <dbReference type="SAM" id="SignalP"/>
    </source>
</evidence>
<keyword evidence="2 4" id="KW-0732">Signal</keyword>
<keyword evidence="7" id="KW-0812">Transmembrane</keyword>
<evidence type="ECO:0000313" key="7">
    <source>
        <dbReference type="EMBL" id="STX63168.1"/>
    </source>
</evidence>
<dbReference type="InterPro" id="IPR051692">
    <property type="entry name" value="OMP-like"/>
</dbReference>
<protein>
    <submittedName>
        <fullName evidence="6 7">OmpA-like transmembrane domain</fullName>
    </submittedName>
</protein>
<dbReference type="OrthoDB" id="5639362at2"/>
<dbReference type="InterPro" id="IPR027385">
    <property type="entry name" value="Beta-barrel_OMP"/>
</dbReference>
<evidence type="ECO:0000259" key="5">
    <source>
        <dbReference type="Pfam" id="PF13505"/>
    </source>
</evidence>
<sequence length="229" mass="25142">MKKNICLLSLMASTSVFSGTMGPISTVVSPKEHLYVGVGVGATFNSDKLNVTNVLSGRNSTASSTNNQAQGNLFIGAGHTFVNNLFLGVEANTYFPHRVVNYNYPGVTFTAQRFDVSFSSQDYLGLDLLPGYRYSPELLVYGRAGLAFRDTFLNREATNTVSPYYHARDQVGGRFGVGLAYALRSHFSAALDYNYTFYPTRSSLNSQYNGQYDIESHANYVGVSLVYTS</sequence>
<organism evidence="7 9">
    <name type="scientific">Legionella moravica</name>
    <dbReference type="NCBI Taxonomy" id="39962"/>
    <lineage>
        <taxon>Bacteria</taxon>
        <taxon>Pseudomonadati</taxon>
        <taxon>Pseudomonadota</taxon>
        <taxon>Gammaproteobacteria</taxon>
        <taxon>Legionellales</taxon>
        <taxon>Legionellaceae</taxon>
        <taxon>Legionella</taxon>
    </lineage>
</organism>
<keyword evidence="3" id="KW-0472">Membrane</keyword>
<evidence type="ECO:0000313" key="9">
    <source>
        <dbReference type="Proteomes" id="UP000254040"/>
    </source>
</evidence>
<gene>
    <name evidence="6" type="ORF">Lmor_0547</name>
    <name evidence="7" type="ORF">NCTC12239_02110</name>
</gene>
<evidence type="ECO:0000313" key="6">
    <source>
        <dbReference type="EMBL" id="KTD37355.1"/>
    </source>
</evidence>
<dbReference type="EMBL" id="UGOG01000001">
    <property type="protein sequence ID" value="STX63168.1"/>
    <property type="molecule type" value="Genomic_DNA"/>
</dbReference>
<feature type="domain" description="Outer membrane protein beta-barrel" evidence="5">
    <location>
        <begin position="18"/>
        <end position="224"/>
    </location>
</feature>
<dbReference type="PANTHER" id="PTHR34001">
    <property type="entry name" value="BLL7405 PROTEIN"/>
    <property type="match status" value="1"/>
</dbReference>
<dbReference type="Proteomes" id="UP000054985">
    <property type="component" value="Unassembled WGS sequence"/>
</dbReference>
<feature type="chain" id="PRO_5016870437" evidence="4">
    <location>
        <begin position="19"/>
        <end position="229"/>
    </location>
</feature>
<dbReference type="RefSeq" id="WP_028384947.1">
    <property type="nucleotide sequence ID" value="NZ_CAAAJG010000011.1"/>
</dbReference>
<evidence type="ECO:0000256" key="2">
    <source>
        <dbReference type="ARBA" id="ARBA00022729"/>
    </source>
</evidence>
<dbReference type="Proteomes" id="UP000254040">
    <property type="component" value="Unassembled WGS sequence"/>
</dbReference>
<dbReference type="PANTHER" id="PTHR34001:SF3">
    <property type="entry name" value="BLL7405 PROTEIN"/>
    <property type="match status" value="1"/>
</dbReference>
<dbReference type="GO" id="GO:0016020">
    <property type="term" value="C:membrane"/>
    <property type="evidence" value="ECO:0007669"/>
    <property type="project" value="UniProtKB-SubCell"/>
</dbReference>
<name>A0A378K0L1_9GAMM</name>
<dbReference type="AlphaFoldDB" id="A0A378K0L1"/>
<accession>A0A378K0L1</accession>
<evidence type="ECO:0000313" key="8">
    <source>
        <dbReference type="Proteomes" id="UP000054985"/>
    </source>
</evidence>
<keyword evidence="8" id="KW-1185">Reference proteome</keyword>
<proteinExistence type="predicted"/>
<evidence type="ECO:0000256" key="1">
    <source>
        <dbReference type="ARBA" id="ARBA00004370"/>
    </source>
</evidence>
<dbReference type="Pfam" id="PF13505">
    <property type="entry name" value="OMP_b-brl"/>
    <property type="match status" value="1"/>
</dbReference>
<dbReference type="InterPro" id="IPR011250">
    <property type="entry name" value="OMP/PagP_B-barrel"/>
</dbReference>
<dbReference type="SUPFAM" id="SSF56925">
    <property type="entry name" value="OMPA-like"/>
    <property type="match status" value="1"/>
</dbReference>
<comment type="subcellular location">
    <subcellularLocation>
        <location evidence="1">Membrane</location>
    </subcellularLocation>
</comment>
<feature type="signal peptide" evidence="4">
    <location>
        <begin position="1"/>
        <end position="18"/>
    </location>
</feature>
<dbReference type="EMBL" id="LNYN01000013">
    <property type="protein sequence ID" value="KTD37355.1"/>
    <property type="molecule type" value="Genomic_DNA"/>
</dbReference>